<keyword evidence="2" id="KW-0472">Membrane</keyword>
<gene>
    <name evidence="4" type="ORF">PG996_015422</name>
</gene>
<dbReference type="Pfam" id="PF03435">
    <property type="entry name" value="Sacchrp_dh_NADP"/>
    <property type="match status" value="1"/>
</dbReference>
<evidence type="ECO:0000313" key="4">
    <source>
        <dbReference type="EMBL" id="KAK8047358.1"/>
    </source>
</evidence>
<dbReference type="InterPro" id="IPR036291">
    <property type="entry name" value="NAD(P)-bd_dom_sf"/>
</dbReference>
<dbReference type="PANTHER" id="PTHR12286:SF5">
    <property type="entry name" value="SACCHAROPINE DEHYDROGENASE-LIKE OXIDOREDUCTASE"/>
    <property type="match status" value="1"/>
</dbReference>
<dbReference type="InterPro" id="IPR005097">
    <property type="entry name" value="Sacchrp_dh_NADP-bd"/>
</dbReference>
<evidence type="ECO:0000256" key="1">
    <source>
        <dbReference type="ARBA" id="ARBA00038048"/>
    </source>
</evidence>
<dbReference type="Proteomes" id="UP001446871">
    <property type="component" value="Unassembled WGS sequence"/>
</dbReference>
<dbReference type="SUPFAM" id="SSF51735">
    <property type="entry name" value="NAD(P)-binding Rossmann-fold domains"/>
    <property type="match status" value="1"/>
</dbReference>
<dbReference type="InterPro" id="IPR051276">
    <property type="entry name" value="Saccharopine_DH-like_oxidrdct"/>
</dbReference>
<keyword evidence="2" id="KW-0812">Transmembrane</keyword>
<dbReference type="EMBL" id="JAQQWM010000009">
    <property type="protein sequence ID" value="KAK8047358.1"/>
    <property type="molecule type" value="Genomic_DNA"/>
</dbReference>
<protein>
    <recommendedName>
        <fullName evidence="3">Saccharopine dehydrogenase NADP binding domain-containing protein</fullName>
    </recommendedName>
</protein>
<comment type="similarity">
    <text evidence="1">Belongs to the saccharopine dehydrogenase family.</text>
</comment>
<evidence type="ECO:0000259" key="3">
    <source>
        <dbReference type="Pfam" id="PF03435"/>
    </source>
</evidence>
<feature type="domain" description="Saccharopine dehydrogenase NADP binding" evidence="3">
    <location>
        <begin position="21"/>
        <end position="143"/>
    </location>
</feature>
<keyword evidence="2" id="KW-1133">Transmembrane helix</keyword>
<organism evidence="4 5">
    <name type="scientific">Apiospora saccharicola</name>
    <dbReference type="NCBI Taxonomy" id="335842"/>
    <lineage>
        <taxon>Eukaryota</taxon>
        <taxon>Fungi</taxon>
        <taxon>Dikarya</taxon>
        <taxon>Ascomycota</taxon>
        <taxon>Pezizomycotina</taxon>
        <taxon>Sordariomycetes</taxon>
        <taxon>Xylariomycetidae</taxon>
        <taxon>Amphisphaeriales</taxon>
        <taxon>Apiosporaceae</taxon>
        <taxon>Apiospora</taxon>
    </lineage>
</organism>
<keyword evidence="5" id="KW-1185">Reference proteome</keyword>
<evidence type="ECO:0000256" key="2">
    <source>
        <dbReference type="SAM" id="Phobius"/>
    </source>
</evidence>
<dbReference type="Gene3D" id="3.40.50.720">
    <property type="entry name" value="NAD(P)-binding Rossmann-like Domain"/>
    <property type="match status" value="1"/>
</dbReference>
<evidence type="ECO:0000313" key="5">
    <source>
        <dbReference type="Proteomes" id="UP001446871"/>
    </source>
</evidence>
<reference evidence="4 5" key="1">
    <citation type="submission" date="2023-01" db="EMBL/GenBank/DDBJ databases">
        <title>Analysis of 21 Apiospora genomes using comparative genomics revels a genus with tremendous synthesis potential of carbohydrate active enzymes and secondary metabolites.</title>
        <authorList>
            <person name="Sorensen T."/>
        </authorList>
    </citation>
    <scope>NUCLEOTIDE SEQUENCE [LARGE SCALE GENOMIC DNA]</scope>
    <source>
        <strain evidence="4 5">CBS 83171</strain>
    </source>
</reference>
<comment type="caution">
    <text evidence="4">The sequence shown here is derived from an EMBL/GenBank/DDBJ whole genome shotgun (WGS) entry which is preliminary data.</text>
</comment>
<feature type="transmembrane region" description="Helical" evidence="2">
    <location>
        <begin position="297"/>
        <end position="315"/>
    </location>
</feature>
<proteinExistence type="inferred from homology"/>
<name>A0ABR1TNV6_9PEZI</name>
<dbReference type="PANTHER" id="PTHR12286">
    <property type="entry name" value="SACCHAROPINE DEHYDROGENASE-LIKE OXIDOREDUCTASE"/>
    <property type="match status" value="1"/>
</dbReference>
<accession>A0ABR1TNV6</accession>
<sequence length="433" mass="47515">MAPKQNNRQYDIVKLISRSSGYTGFMTAEHIAERLPTDLKWAVAGRSEEKLKRVVSECQKLNPDRVKPEIEVCNLNDQELLALAKKTKAMICTVGPFAQFGEHAFKACAEAGTHYIDCTGEVVWTLSMIQKYEAVAKKSGIAMIPQCGFDSAPSDLLTWSMAQLVRNKLSAPISDVVVSIHDLKTKPSGGTLATILGLVETYSLKEIGASKVPFALSPVPNSYHGPAPSLFSKLTGVRTVPHLGLLCTSVTAATDEPIVQRTWGLLQQERSRQKQAYGPRFSYREYARAKSTLSGMVAHYGLVIGMTMLVLFAPVRNLMRRYIFQPGEGISKEDAAKEYIVMRGTAVPDVQPKSDKVAMIEAKYQSSPYISARVLTPSLQLVTATCLAQAAYSLIKDDHKLEGGVYTPACLGQQFIDRLDGEGFKIETKLMDA</sequence>